<name>A0A8J4H4S7_9BACL</name>
<evidence type="ECO:0000313" key="3">
    <source>
        <dbReference type="Proteomes" id="UP000677918"/>
    </source>
</evidence>
<keyword evidence="1" id="KW-0472">Membrane</keyword>
<dbReference type="RefSeq" id="WP_213411324.1">
    <property type="nucleotide sequence ID" value="NZ_BOVK01000016.1"/>
</dbReference>
<proteinExistence type="predicted"/>
<organism evidence="2 3">
    <name type="scientific">Xylanibacillus composti</name>
    <dbReference type="NCBI Taxonomy" id="1572762"/>
    <lineage>
        <taxon>Bacteria</taxon>
        <taxon>Bacillati</taxon>
        <taxon>Bacillota</taxon>
        <taxon>Bacilli</taxon>
        <taxon>Bacillales</taxon>
        <taxon>Paenibacillaceae</taxon>
        <taxon>Xylanibacillus</taxon>
    </lineage>
</organism>
<dbReference type="AlphaFoldDB" id="A0A8J4H4S7"/>
<dbReference type="EMBL" id="BOVK01000016">
    <property type="protein sequence ID" value="GIQ68693.1"/>
    <property type="molecule type" value="Genomic_DNA"/>
</dbReference>
<sequence>MQPKTRVILAVAGSFIVCVYGLFRLVTEIPFESVPILPIVFAVTGFIGIIGNLAQWRKLKNG</sequence>
<dbReference type="Proteomes" id="UP000677918">
    <property type="component" value="Unassembled WGS sequence"/>
</dbReference>
<comment type="caution">
    <text evidence="2">The sequence shown here is derived from an EMBL/GenBank/DDBJ whole genome shotgun (WGS) entry which is preliminary data.</text>
</comment>
<evidence type="ECO:0000256" key="1">
    <source>
        <dbReference type="SAM" id="Phobius"/>
    </source>
</evidence>
<feature type="transmembrane region" description="Helical" evidence="1">
    <location>
        <begin position="35"/>
        <end position="54"/>
    </location>
</feature>
<gene>
    <name evidence="2" type="ORF">XYCOK13_15170</name>
</gene>
<keyword evidence="1" id="KW-0812">Transmembrane</keyword>
<keyword evidence="3" id="KW-1185">Reference proteome</keyword>
<reference evidence="2" key="1">
    <citation type="submission" date="2021-04" db="EMBL/GenBank/DDBJ databases">
        <title>Draft genome sequence of Xylanibacillus composti strain K13.</title>
        <authorList>
            <person name="Uke A."/>
            <person name="Chhe C."/>
            <person name="Baramee S."/>
            <person name="Kosugi A."/>
        </authorList>
    </citation>
    <scope>NUCLEOTIDE SEQUENCE</scope>
    <source>
        <strain evidence="2">K13</strain>
    </source>
</reference>
<accession>A0A8J4H4S7</accession>
<feature type="transmembrane region" description="Helical" evidence="1">
    <location>
        <begin position="7"/>
        <end position="23"/>
    </location>
</feature>
<keyword evidence="1" id="KW-1133">Transmembrane helix</keyword>
<evidence type="ECO:0000313" key="2">
    <source>
        <dbReference type="EMBL" id="GIQ68693.1"/>
    </source>
</evidence>
<protein>
    <submittedName>
        <fullName evidence="2">Uncharacterized protein</fullName>
    </submittedName>
</protein>